<dbReference type="Proteomes" id="UP000634043">
    <property type="component" value="Unassembled WGS sequence"/>
</dbReference>
<dbReference type="InterPro" id="IPR035986">
    <property type="entry name" value="PKD_dom_sf"/>
</dbReference>
<organism evidence="1 2">
    <name type="scientific">Pontibacter amylolyticus</name>
    <dbReference type="NCBI Taxonomy" id="1424080"/>
    <lineage>
        <taxon>Bacteria</taxon>
        <taxon>Pseudomonadati</taxon>
        <taxon>Bacteroidota</taxon>
        <taxon>Cytophagia</taxon>
        <taxon>Cytophagales</taxon>
        <taxon>Hymenobacteraceae</taxon>
        <taxon>Pontibacter</taxon>
    </lineage>
</organism>
<dbReference type="Gene3D" id="2.60.40.10">
    <property type="entry name" value="Immunoglobulins"/>
    <property type="match status" value="1"/>
</dbReference>
<sequence length="235" mass="26817">MDMKRYFYSSRNVIFTLLLLCIACNKEDDSVSPDIPAQPIAPIARAGNDTTMYHPYKEYVLNSSASTDPDSNIVSYQWRLMAGPSAVNIKQHHFSDVKAYASGLTVAGNYDFELTVTDADKLSAKDTVTVTIIVPTEEPVCSDPKEFIFKDLTWDYSWIMEIDIYNFYSNLPANSQIQNIYIKRDNSEEWEPVVYLPESSGYSLHTWDYGNGVFVIFPNQNMEDDTPDVKIEYCE</sequence>
<gene>
    <name evidence="1" type="ORF">GCM10011323_08280</name>
</gene>
<dbReference type="SUPFAM" id="SSF49299">
    <property type="entry name" value="PKD domain"/>
    <property type="match status" value="1"/>
</dbReference>
<evidence type="ECO:0000313" key="2">
    <source>
        <dbReference type="Proteomes" id="UP000634043"/>
    </source>
</evidence>
<protein>
    <recommendedName>
        <fullName evidence="3">PKD domain-containing protein</fullName>
    </recommendedName>
</protein>
<dbReference type="Pfam" id="PF22352">
    <property type="entry name" value="K319L-like_PKD"/>
    <property type="match status" value="1"/>
</dbReference>
<comment type="caution">
    <text evidence="1">The sequence shown here is derived from an EMBL/GenBank/DDBJ whole genome shotgun (WGS) entry which is preliminary data.</text>
</comment>
<proteinExistence type="predicted"/>
<dbReference type="PANTHER" id="PTHR46182:SF2">
    <property type="entry name" value="FI19480P1"/>
    <property type="match status" value="1"/>
</dbReference>
<dbReference type="InterPro" id="IPR013783">
    <property type="entry name" value="Ig-like_fold"/>
</dbReference>
<accession>A0ABQ1VZX7</accession>
<name>A0ABQ1VZX7_9BACT</name>
<reference evidence="2" key="1">
    <citation type="journal article" date="2019" name="Int. J. Syst. Evol. Microbiol.">
        <title>The Global Catalogue of Microorganisms (GCM) 10K type strain sequencing project: providing services to taxonomists for standard genome sequencing and annotation.</title>
        <authorList>
            <consortium name="The Broad Institute Genomics Platform"/>
            <consortium name="The Broad Institute Genome Sequencing Center for Infectious Disease"/>
            <person name="Wu L."/>
            <person name="Ma J."/>
        </authorList>
    </citation>
    <scope>NUCLEOTIDE SEQUENCE [LARGE SCALE GENOMIC DNA]</scope>
    <source>
        <strain evidence="2">CGMCC 1.12749</strain>
    </source>
</reference>
<evidence type="ECO:0008006" key="3">
    <source>
        <dbReference type="Google" id="ProtNLM"/>
    </source>
</evidence>
<dbReference type="PANTHER" id="PTHR46182">
    <property type="entry name" value="FI19480P1"/>
    <property type="match status" value="1"/>
</dbReference>
<dbReference type="EMBL" id="BMFP01000001">
    <property type="protein sequence ID" value="GGG05925.1"/>
    <property type="molecule type" value="Genomic_DNA"/>
</dbReference>
<dbReference type="InterPro" id="IPR029865">
    <property type="entry name" value="KIAA0319-like"/>
</dbReference>
<keyword evidence="2" id="KW-1185">Reference proteome</keyword>
<evidence type="ECO:0000313" key="1">
    <source>
        <dbReference type="EMBL" id="GGG05925.1"/>
    </source>
</evidence>